<protein>
    <submittedName>
        <fullName evidence="2">Uncharacterized protein</fullName>
    </submittedName>
</protein>
<comment type="caution">
    <text evidence="2">The sequence shown here is derived from an EMBL/GenBank/DDBJ whole genome shotgun (WGS) entry which is preliminary data.</text>
</comment>
<feature type="signal peptide" evidence="1">
    <location>
        <begin position="1"/>
        <end position="22"/>
    </location>
</feature>
<feature type="chain" id="PRO_5046089078" evidence="1">
    <location>
        <begin position="23"/>
        <end position="158"/>
    </location>
</feature>
<accession>A0ABW9V0S4</accession>
<name>A0ABW9V0S4_9SPHN</name>
<keyword evidence="1" id="KW-0732">Signal</keyword>
<proteinExistence type="predicted"/>
<dbReference type="EMBL" id="WTYO01000006">
    <property type="protein sequence ID" value="MXO69645.1"/>
    <property type="molecule type" value="Genomic_DNA"/>
</dbReference>
<gene>
    <name evidence="2" type="ORF">GRI72_12530</name>
</gene>
<keyword evidence="3" id="KW-1185">Reference proteome</keyword>
<dbReference type="RefSeq" id="WP_160734268.1">
    <property type="nucleotide sequence ID" value="NZ_WTYO01000006.1"/>
</dbReference>
<reference evidence="2 3" key="1">
    <citation type="submission" date="2019-12" db="EMBL/GenBank/DDBJ databases">
        <title>Genomic-based taxomic classification of the family Erythrobacteraceae.</title>
        <authorList>
            <person name="Xu L."/>
        </authorList>
    </citation>
    <scope>NUCLEOTIDE SEQUENCE [LARGE SCALE GENOMIC DNA]</scope>
    <source>
        <strain evidence="2 3">H32</strain>
    </source>
</reference>
<sequence length="158" mass="15692">MKKTLVALAATAALCTAPSASADTWSPSGSWQMSGTVTVHKGMTLNCPLTINATVPSGGATASATPSFSGFPCGTITFNGTPYLAELQPDGTTLTLFNVSVNTITSGGCSGDISGQWDNSAKTLTVNTTLPETAPGTGDCTIAGTLTLNSPSGGSITP</sequence>
<evidence type="ECO:0000313" key="3">
    <source>
        <dbReference type="Proteomes" id="UP000444401"/>
    </source>
</evidence>
<organism evidence="2 3">
    <name type="scientific">Pelagerythrobacter marinus</name>
    <dbReference type="NCBI Taxonomy" id="538382"/>
    <lineage>
        <taxon>Bacteria</taxon>
        <taxon>Pseudomonadati</taxon>
        <taxon>Pseudomonadota</taxon>
        <taxon>Alphaproteobacteria</taxon>
        <taxon>Sphingomonadales</taxon>
        <taxon>Erythrobacteraceae</taxon>
        <taxon>Pelagerythrobacter</taxon>
    </lineage>
</organism>
<dbReference type="Proteomes" id="UP000444401">
    <property type="component" value="Unassembled WGS sequence"/>
</dbReference>
<evidence type="ECO:0000256" key="1">
    <source>
        <dbReference type="SAM" id="SignalP"/>
    </source>
</evidence>
<evidence type="ECO:0000313" key="2">
    <source>
        <dbReference type="EMBL" id="MXO69645.1"/>
    </source>
</evidence>